<keyword evidence="8" id="KW-0328">Glycosyltransferase</keyword>
<dbReference type="GO" id="GO:0016757">
    <property type="term" value="F:glycosyltransferase activity"/>
    <property type="evidence" value="ECO:0007669"/>
    <property type="project" value="UniProtKB-KW"/>
</dbReference>
<dbReference type="GO" id="GO:0016020">
    <property type="term" value="C:membrane"/>
    <property type="evidence" value="ECO:0007669"/>
    <property type="project" value="UniProtKB-SubCell"/>
</dbReference>
<name>A0A0F7SNL6_PHARH</name>
<keyword evidence="4 6" id="KW-0472">Membrane</keyword>
<dbReference type="InterPro" id="IPR051694">
    <property type="entry name" value="Immunoregulatory_rcpt-like"/>
</dbReference>
<dbReference type="PROSITE" id="PS51212">
    <property type="entry name" value="WSC"/>
    <property type="match status" value="1"/>
</dbReference>
<dbReference type="SMART" id="SM00321">
    <property type="entry name" value="WSC"/>
    <property type="match status" value="1"/>
</dbReference>
<evidence type="ECO:0000256" key="1">
    <source>
        <dbReference type="ARBA" id="ARBA00004167"/>
    </source>
</evidence>
<dbReference type="GO" id="GO:0071944">
    <property type="term" value="C:cell periphery"/>
    <property type="evidence" value="ECO:0007669"/>
    <property type="project" value="UniProtKB-ARBA"/>
</dbReference>
<feature type="region of interest" description="Disordered" evidence="5">
    <location>
        <begin position="475"/>
        <end position="494"/>
    </location>
</feature>
<dbReference type="InterPro" id="IPR002889">
    <property type="entry name" value="WSC_carb-bd"/>
</dbReference>
<keyword evidence="3 6" id="KW-1133">Transmembrane helix</keyword>
<evidence type="ECO:0000256" key="4">
    <source>
        <dbReference type="ARBA" id="ARBA00023136"/>
    </source>
</evidence>
<proteinExistence type="predicted"/>
<evidence type="ECO:0000256" key="3">
    <source>
        <dbReference type="ARBA" id="ARBA00022989"/>
    </source>
</evidence>
<keyword evidence="2 6" id="KW-0812">Transmembrane</keyword>
<accession>A0A0F7SNL6</accession>
<feature type="compositionally biased region" description="Low complexity" evidence="5">
    <location>
        <begin position="410"/>
        <end position="425"/>
    </location>
</feature>
<reference evidence="8" key="1">
    <citation type="submission" date="2014-08" db="EMBL/GenBank/DDBJ databases">
        <authorList>
            <person name="Sharma Rahul"/>
            <person name="Thines Marco"/>
        </authorList>
    </citation>
    <scope>NUCLEOTIDE SEQUENCE</scope>
</reference>
<evidence type="ECO:0000256" key="2">
    <source>
        <dbReference type="ARBA" id="ARBA00022692"/>
    </source>
</evidence>
<evidence type="ECO:0000259" key="7">
    <source>
        <dbReference type="PROSITE" id="PS51212"/>
    </source>
</evidence>
<feature type="transmembrane region" description="Helical" evidence="6">
    <location>
        <begin position="269"/>
        <end position="290"/>
    </location>
</feature>
<feature type="region of interest" description="Disordered" evidence="5">
    <location>
        <begin position="406"/>
        <end position="468"/>
    </location>
</feature>
<dbReference type="PANTHER" id="PTHR15549:SF26">
    <property type="entry name" value="AXIAL BUDDING PATTERN PROTEIN 2-RELATED"/>
    <property type="match status" value="1"/>
</dbReference>
<organism evidence="8">
    <name type="scientific">Phaffia rhodozyma</name>
    <name type="common">Yeast</name>
    <name type="synonym">Xanthophyllomyces dendrorhous</name>
    <dbReference type="NCBI Taxonomy" id="264483"/>
    <lineage>
        <taxon>Eukaryota</taxon>
        <taxon>Fungi</taxon>
        <taxon>Dikarya</taxon>
        <taxon>Basidiomycota</taxon>
        <taxon>Agaricomycotina</taxon>
        <taxon>Tremellomycetes</taxon>
        <taxon>Cystofilobasidiales</taxon>
        <taxon>Mrakiaceae</taxon>
        <taxon>Phaffia</taxon>
    </lineage>
</organism>
<protein>
    <submittedName>
        <fullName evidence="8">Beta-1,6-N-acetylglucosaminyltransferase, contains WSC domain</fullName>
    </submittedName>
</protein>
<feature type="region of interest" description="Disordered" evidence="5">
    <location>
        <begin position="300"/>
        <end position="328"/>
    </location>
</feature>
<evidence type="ECO:0000256" key="6">
    <source>
        <dbReference type="SAM" id="Phobius"/>
    </source>
</evidence>
<dbReference type="PANTHER" id="PTHR15549">
    <property type="entry name" value="PAIRED IMMUNOGLOBULIN-LIKE TYPE 2 RECEPTOR"/>
    <property type="match status" value="1"/>
</dbReference>
<keyword evidence="8" id="KW-0808">Transferase</keyword>
<feature type="domain" description="WSC" evidence="7">
    <location>
        <begin position="105"/>
        <end position="206"/>
    </location>
</feature>
<dbReference type="EMBL" id="LN483157">
    <property type="protein sequence ID" value="CED83627.1"/>
    <property type="molecule type" value="Genomic_DNA"/>
</dbReference>
<feature type="compositionally biased region" description="Polar residues" evidence="5">
    <location>
        <begin position="448"/>
        <end position="468"/>
    </location>
</feature>
<feature type="compositionally biased region" description="Polar residues" evidence="5">
    <location>
        <begin position="426"/>
        <end position="435"/>
    </location>
</feature>
<sequence>MQPQQDPIPVFSAFPPTTHPTLEEYIRSISEAGPLGKHLPPSFTTTHKTLFTLHTYVRYVKEASTMASRMTATSIAFIIAASLVNAQTTTTTTAAPSTPTSLSTSWVYAGCYSDPLPSSGSNSTTHALSTGYMESTNMTQTMCVSYCQTGGWGYAGIEYSTQCTCGNDLRTTSVLTSGETDCQYTCGGNVTTACGGFYYMSLFRNSALIAAASGSSSSATPSMVTSIRASSTSAASASTSASAASASASGTAAAAAAGSKGNSVSGGTIAGAVVGVIAGLAIIIGIFFFWKKKKAREGSDGAYGVSHSRGPSDGDTGFHAESNGQDLGGGLAGVGAGAGWVRNQGEDKSGYSKEPYVGRADEKMIQMENLPPVIPPRPLPVPPSMSMTNETNGGNLFAGYPSAPPSAYQSFESSMGNSPPSSDSSHQQGLYQHQKQPYGYQQVDPNHGQGNPFKTPQGSPVADTTPTMSVADSSTAITAGPVQRSVSISKRKPVPTLSPDEIAAGAMVRNSAYDGIEDVYDGIAYDAPPGLSLGRPVGASSTEVGPGWGSKPMKPMDVERPLGWQG</sequence>
<evidence type="ECO:0000313" key="8">
    <source>
        <dbReference type="EMBL" id="CED83627.1"/>
    </source>
</evidence>
<dbReference type="Pfam" id="PF01822">
    <property type="entry name" value="WSC"/>
    <property type="match status" value="1"/>
</dbReference>
<dbReference type="AlphaFoldDB" id="A0A0F7SNL6"/>
<comment type="subcellular location">
    <subcellularLocation>
        <location evidence="1">Membrane</location>
        <topology evidence="1">Single-pass membrane protein</topology>
    </subcellularLocation>
</comment>
<evidence type="ECO:0000256" key="5">
    <source>
        <dbReference type="SAM" id="MobiDB-lite"/>
    </source>
</evidence>
<feature type="region of interest" description="Disordered" evidence="5">
    <location>
        <begin position="527"/>
        <end position="566"/>
    </location>
</feature>